<evidence type="ECO:0000313" key="4">
    <source>
        <dbReference type="Proteomes" id="UP001241472"/>
    </source>
</evidence>
<comment type="caution">
    <text evidence="3">The sequence shown here is derived from an EMBL/GenBank/DDBJ whole genome shotgun (WGS) entry which is preliminary data.</text>
</comment>
<evidence type="ECO:0000256" key="1">
    <source>
        <dbReference type="SAM" id="MobiDB-lite"/>
    </source>
</evidence>
<evidence type="ECO:0000259" key="2">
    <source>
        <dbReference type="Pfam" id="PF19029"/>
    </source>
</evidence>
<proteinExistence type="predicted"/>
<name>A0ABT9Q0B7_9HYPH</name>
<evidence type="ECO:0000313" key="3">
    <source>
        <dbReference type="EMBL" id="MDP9839915.1"/>
    </source>
</evidence>
<feature type="domain" description="DUF883" evidence="2">
    <location>
        <begin position="109"/>
        <end position="126"/>
    </location>
</feature>
<dbReference type="EMBL" id="JAUSRF010000020">
    <property type="protein sequence ID" value="MDP9839915.1"/>
    <property type="molecule type" value="Genomic_DNA"/>
</dbReference>
<gene>
    <name evidence="3" type="ORF">J2T09_004695</name>
</gene>
<accession>A0ABT9Q0B7</accession>
<keyword evidence="4" id="KW-1185">Reference proteome</keyword>
<dbReference type="Proteomes" id="UP001241472">
    <property type="component" value="Unassembled WGS sequence"/>
</dbReference>
<organism evidence="3 4">
    <name type="scientific">Neorhizobium huautlense</name>
    <dbReference type="NCBI Taxonomy" id="67774"/>
    <lineage>
        <taxon>Bacteria</taxon>
        <taxon>Pseudomonadati</taxon>
        <taxon>Pseudomonadota</taxon>
        <taxon>Alphaproteobacteria</taxon>
        <taxon>Hyphomicrobiales</taxon>
        <taxon>Rhizobiaceae</taxon>
        <taxon>Rhizobium/Agrobacterium group</taxon>
        <taxon>Neorhizobium</taxon>
    </lineage>
</organism>
<feature type="region of interest" description="Disordered" evidence="1">
    <location>
        <begin position="1"/>
        <end position="44"/>
    </location>
</feature>
<dbReference type="InterPro" id="IPR043605">
    <property type="entry name" value="DUF883_C"/>
</dbReference>
<sequence>MSLNQSPAAEAFEKERSARISTDSLDTGLEDSFPASDPVSVTATTTPIRSGQNVAASDAPRVDEAIGSILEHCNDPYAEPREQAAALRDEFESLRYRATERVKSKIRRQPWQAIGLAAAIGFVVGLTR</sequence>
<reference evidence="3 4" key="1">
    <citation type="submission" date="2023-07" db="EMBL/GenBank/DDBJ databases">
        <title>Sorghum-associated microbial communities from plants grown in Nebraska, USA.</title>
        <authorList>
            <person name="Schachtman D."/>
        </authorList>
    </citation>
    <scope>NUCLEOTIDE SEQUENCE [LARGE SCALE GENOMIC DNA]</scope>
    <source>
        <strain evidence="3 4">DS1307</strain>
    </source>
</reference>
<protein>
    <submittedName>
        <fullName evidence="3">ElaB/YqjD/DUF883 family membrane-anchored ribosome-binding protein</fullName>
    </submittedName>
</protein>
<dbReference type="Pfam" id="PF19029">
    <property type="entry name" value="DUF883_C"/>
    <property type="match status" value="1"/>
</dbReference>